<name>A0ABY0HEG0_9PEZI</name>
<dbReference type="InterPro" id="IPR029063">
    <property type="entry name" value="SAM-dependent_MTases_sf"/>
</dbReference>
<dbReference type="InterPro" id="IPR050444">
    <property type="entry name" value="Polyketide_Synthase"/>
</dbReference>
<dbReference type="SUPFAM" id="SSF50129">
    <property type="entry name" value="GroES-like"/>
    <property type="match status" value="1"/>
</dbReference>
<evidence type="ECO:0000313" key="3">
    <source>
        <dbReference type="EMBL" id="RYO89820.1"/>
    </source>
</evidence>
<evidence type="ECO:0000259" key="2">
    <source>
        <dbReference type="SMART" id="SM00829"/>
    </source>
</evidence>
<dbReference type="SUPFAM" id="SSF53335">
    <property type="entry name" value="S-adenosyl-L-methionine-dependent methyltransferases"/>
    <property type="match status" value="1"/>
</dbReference>
<feature type="domain" description="Enoyl reductase (ER)" evidence="2">
    <location>
        <begin position="254"/>
        <end position="461"/>
    </location>
</feature>
<dbReference type="Gene3D" id="3.40.50.150">
    <property type="entry name" value="Vaccinia Virus protein VP39"/>
    <property type="match status" value="1"/>
</dbReference>
<dbReference type="Gene3D" id="3.90.180.10">
    <property type="entry name" value="Medium-chain alcohol dehydrogenases, catalytic domain"/>
    <property type="match status" value="1"/>
</dbReference>
<dbReference type="Pfam" id="PF08240">
    <property type="entry name" value="ADH_N"/>
    <property type="match status" value="1"/>
</dbReference>
<dbReference type="Gene3D" id="3.40.50.720">
    <property type="entry name" value="NAD(P)-binding Rossmann-like Domain"/>
    <property type="match status" value="1"/>
</dbReference>
<evidence type="ECO:0000256" key="1">
    <source>
        <dbReference type="ARBA" id="ARBA00022679"/>
    </source>
</evidence>
<dbReference type="SUPFAM" id="SSF51735">
    <property type="entry name" value="NAD(P)-binding Rossmann-fold domains"/>
    <property type="match status" value="1"/>
</dbReference>
<dbReference type="CDD" id="cd05195">
    <property type="entry name" value="enoyl_red"/>
    <property type="match status" value="1"/>
</dbReference>
<dbReference type="PANTHER" id="PTHR45681">
    <property type="entry name" value="POLYKETIDE SYNTHASE 44-RELATED"/>
    <property type="match status" value="1"/>
</dbReference>
<keyword evidence="4" id="KW-1185">Reference proteome</keyword>
<dbReference type="SMART" id="SM00829">
    <property type="entry name" value="PKS_ER"/>
    <property type="match status" value="1"/>
</dbReference>
<dbReference type="InterPro" id="IPR036291">
    <property type="entry name" value="NAD(P)-bd_dom_sf"/>
</dbReference>
<dbReference type="EMBL" id="QJNS01000066">
    <property type="protein sequence ID" value="RYO89820.1"/>
    <property type="molecule type" value="Genomic_DNA"/>
</dbReference>
<evidence type="ECO:0000313" key="4">
    <source>
        <dbReference type="Proteomes" id="UP000294003"/>
    </source>
</evidence>
<organism evidence="3 4">
    <name type="scientific">Monosporascus cannonballus</name>
    <dbReference type="NCBI Taxonomy" id="155416"/>
    <lineage>
        <taxon>Eukaryota</taxon>
        <taxon>Fungi</taxon>
        <taxon>Dikarya</taxon>
        <taxon>Ascomycota</taxon>
        <taxon>Pezizomycotina</taxon>
        <taxon>Sordariomycetes</taxon>
        <taxon>Xylariomycetidae</taxon>
        <taxon>Xylariales</taxon>
        <taxon>Xylariales incertae sedis</taxon>
        <taxon>Monosporascus</taxon>
    </lineage>
</organism>
<gene>
    <name evidence="3" type="ORF">DL762_003004</name>
</gene>
<dbReference type="Proteomes" id="UP000294003">
    <property type="component" value="Unassembled WGS sequence"/>
</dbReference>
<proteinExistence type="predicted"/>
<dbReference type="InterPro" id="IPR013154">
    <property type="entry name" value="ADH-like_N"/>
</dbReference>
<keyword evidence="1" id="KW-0808">Transferase</keyword>
<dbReference type="PANTHER" id="PTHR45681:SF6">
    <property type="entry name" value="POLYKETIDE SYNTHASE 37"/>
    <property type="match status" value="1"/>
</dbReference>
<comment type="caution">
    <text evidence="3">The sequence shown here is derived from an EMBL/GenBank/DDBJ whole genome shotgun (WGS) entry which is preliminary data.</text>
</comment>
<dbReference type="CDD" id="cd02440">
    <property type="entry name" value="AdoMet_MTases"/>
    <property type="match status" value="1"/>
</dbReference>
<accession>A0ABY0HEG0</accession>
<protein>
    <recommendedName>
        <fullName evidence="2">Enoyl reductase (ER) domain-containing protein</fullName>
    </recommendedName>
</protein>
<sequence length="461" mass="50341">MSRIAAYMDVAAHKNSGIRIIEVGAGTGSSTSLVIEVLSCQGKYKGSSPRYDHYDYTDISPSFFAKAQKQYADRADRMQFRTLNVERDPVEKGFAAVPYDVVISVAETPLAVLDPNKTVTGGRLVLSEPYQPWFSNDSLRLWVSPGMGALSPAHDKGLQTDSLGHTGCEEIPQTPEAAMISPFVKTITREKQTLSYVYISVQPGPSIKETVLRVIDHIRTILADKQEADLRKEEGIVYIPRTRYRPLELRFSPGSLDSFQDASAPLPLQGDEIRVLVKATGINFKDAIVSLNQISGDHIGQEFAGVVTDASPKPEIPFRPGDVVCGIAHGSFRTYVRVRKSHVMKIPPGMAFTETCAIPLAYASAQYGLCHLARLSASETILIHAAAGAVGQAAIQIAQRLSAQIYVSVSTPEKKKLLMDGYGIQVDRIFQHDISTLASRSWRKRPAAMLALSSTHSLVAL</sequence>
<reference evidence="3 4" key="1">
    <citation type="submission" date="2018-06" db="EMBL/GenBank/DDBJ databases">
        <title>Complete Genomes of Monosporascus.</title>
        <authorList>
            <person name="Robinson A.J."/>
            <person name="Natvig D.O."/>
        </authorList>
    </citation>
    <scope>NUCLEOTIDE SEQUENCE [LARGE SCALE GENOMIC DNA]</scope>
    <source>
        <strain evidence="3 4">CBS 609.92</strain>
    </source>
</reference>
<dbReference type="InterPro" id="IPR020843">
    <property type="entry name" value="ER"/>
</dbReference>
<dbReference type="InterPro" id="IPR011032">
    <property type="entry name" value="GroES-like_sf"/>
</dbReference>